<dbReference type="EMBL" id="OU015584">
    <property type="protein sequence ID" value="CAG5081219.1"/>
    <property type="molecule type" value="Genomic_DNA"/>
</dbReference>
<dbReference type="PROSITE" id="PS51257">
    <property type="entry name" value="PROKAR_LIPOPROTEIN"/>
    <property type="match status" value="1"/>
</dbReference>
<keyword evidence="4" id="KW-1185">Reference proteome</keyword>
<feature type="signal peptide" evidence="2">
    <location>
        <begin position="1"/>
        <end position="23"/>
    </location>
</feature>
<feature type="chain" id="PRO_5036735166" evidence="2">
    <location>
        <begin position="24"/>
        <end position="177"/>
    </location>
</feature>
<feature type="compositionally biased region" description="Low complexity" evidence="1">
    <location>
        <begin position="27"/>
        <end position="49"/>
    </location>
</feature>
<organism evidence="3 4">
    <name type="scientific">Parvicella tangerina</name>
    <dbReference type="NCBI Taxonomy" id="2829795"/>
    <lineage>
        <taxon>Bacteria</taxon>
        <taxon>Pseudomonadati</taxon>
        <taxon>Bacteroidota</taxon>
        <taxon>Flavobacteriia</taxon>
        <taxon>Flavobacteriales</taxon>
        <taxon>Parvicellaceae</taxon>
        <taxon>Parvicella</taxon>
    </lineage>
</organism>
<feature type="region of interest" description="Disordered" evidence="1">
    <location>
        <begin position="25"/>
        <end position="52"/>
    </location>
</feature>
<dbReference type="AlphaFoldDB" id="A0A916NRH0"/>
<name>A0A916NRH0_9FLAO</name>
<evidence type="ECO:0000313" key="3">
    <source>
        <dbReference type="EMBL" id="CAG5081219.1"/>
    </source>
</evidence>
<evidence type="ECO:0000313" key="4">
    <source>
        <dbReference type="Proteomes" id="UP000683507"/>
    </source>
</evidence>
<reference evidence="3" key="1">
    <citation type="submission" date="2021-04" db="EMBL/GenBank/DDBJ databases">
        <authorList>
            <person name="Rodrigo-Torres L."/>
            <person name="Arahal R. D."/>
            <person name="Lucena T."/>
        </authorList>
    </citation>
    <scope>NUCLEOTIDE SEQUENCE</scope>
    <source>
        <strain evidence="3">AS29M-1</strain>
    </source>
</reference>
<evidence type="ECO:0000256" key="2">
    <source>
        <dbReference type="SAM" id="SignalP"/>
    </source>
</evidence>
<sequence>MSYKTIRLLIIIVVILLSSSCKKEVAPQTTQQPTNNTSNNNNNTNNQTPVATGDSAANYSRIVYVAVSHNVYATLDSIQYANDDSDSIMLYTQNINSDFTDYDTDWKLLRIGTEAHFNQGNTVIVYSSVQPTGNPSYPYLGYYCDIQVQSNWDTYVGPNPMGGGWTDSFSGSFGITF</sequence>
<evidence type="ECO:0000256" key="1">
    <source>
        <dbReference type="SAM" id="MobiDB-lite"/>
    </source>
</evidence>
<accession>A0A916NRH0</accession>
<gene>
    <name evidence="3" type="ORF">CRYO30217_01566</name>
</gene>
<dbReference type="Proteomes" id="UP000683507">
    <property type="component" value="Chromosome"/>
</dbReference>
<keyword evidence="2" id="KW-0732">Signal</keyword>
<dbReference type="RefSeq" id="WP_258541768.1">
    <property type="nucleotide sequence ID" value="NZ_OU015584.1"/>
</dbReference>
<protein>
    <submittedName>
        <fullName evidence="3">Uncharacterized protein</fullName>
    </submittedName>
</protein>
<dbReference type="KEGG" id="ptan:CRYO30217_01566"/>
<proteinExistence type="predicted"/>